<dbReference type="EMBL" id="JAEPRD010000011">
    <property type="protein sequence ID" value="KAG2210520.1"/>
    <property type="molecule type" value="Genomic_DNA"/>
</dbReference>
<reference evidence="1" key="1">
    <citation type="submission" date="2020-12" db="EMBL/GenBank/DDBJ databases">
        <title>Metabolic potential, ecology and presence of endohyphal bacteria is reflected in genomic diversity of Mucoromycotina.</title>
        <authorList>
            <person name="Muszewska A."/>
            <person name="Okrasinska A."/>
            <person name="Steczkiewicz K."/>
            <person name="Drgas O."/>
            <person name="Orlowska M."/>
            <person name="Perlinska-Lenart U."/>
            <person name="Aleksandrzak-Piekarczyk T."/>
            <person name="Szatraj K."/>
            <person name="Zielenkiewicz U."/>
            <person name="Pilsyk S."/>
            <person name="Malc E."/>
            <person name="Mieczkowski P."/>
            <person name="Kruszewska J.S."/>
            <person name="Biernat P."/>
            <person name="Pawlowska J."/>
        </authorList>
    </citation>
    <scope>NUCLEOTIDE SEQUENCE</scope>
    <source>
        <strain evidence="1">WA0000017839</strain>
    </source>
</reference>
<proteinExistence type="predicted"/>
<dbReference type="OrthoDB" id="2212079at2759"/>
<name>A0A8H7RHC2_9FUNG</name>
<accession>A0A8H7RHC2</accession>
<evidence type="ECO:0000313" key="1">
    <source>
        <dbReference type="EMBL" id="KAG2210520.1"/>
    </source>
</evidence>
<dbReference type="AlphaFoldDB" id="A0A8H7RHC2"/>
<comment type="caution">
    <text evidence="1">The sequence shown here is derived from an EMBL/GenBank/DDBJ whole genome shotgun (WGS) entry which is preliminary data.</text>
</comment>
<evidence type="ECO:0000313" key="2">
    <source>
        <dbReference type="Proteomes" id="UP000603453"/>
    </source>
</evidence>
<keyword evidence="2" id="KW-1185">Reference proteome</keyword>
<organism evidence="1 2">
    <name type="scientific">Mucor saturninus</name>
    <dbReference type="NCBI Taxonomy" id="64648"/>
    <lineage>
        <taxon>Eukaryota</taxon>
        <taxon>Fungi</taxon>
        <taxon>Fungi incertae sedis</taxon>
        <taxon>Mucoromycota</taxon>
        <taxon>Mucoromycotina</taxon>
        <taxon>Mucoromycetes</taxon>
        <taxon>Mucorales</taxon>
        <taxon>Mucorineae</taxon>
        <taxon>Mucoraceae</taxon>
        <taxon>Mucor</taxon>
    </lineage>
</organism>
<gene>
    <name evidence="1" type="ORF">INT47_002462</name>
</gene>
<dbReference type="Proteomes" id="UP000603453">
    <property type="component" value="Unassembled WGS sequence"/>
</dbReference>
<protein>
    <submittedName>
        <fullName evidence="1">Uncharacterized protein</fullName>
    </submittedName>
</protein>
<sequence length="73" mass="8315">MSRSSIGSWILRALPVYTSCKIMAHLKIMYCTLIQIYFEDGRGNAMNEDGLEPVDEEAYPLDNITTYDSHLVL</sequence>